<proteinExistence type="predicted"/>
<dbReference type="AlphaFoldDB" id="A0A383D556"/>
<gene>
    <name evidence="2" type="ORF">METZ01_LOCUS492237</name>
</gene>
<feature type="region of interest" description="Disordered" evidence="1">
    <location>
        <begin position="1"/>
        <end position="38"/>
    </location>
</feature>
<evidence type="ECO:0000256" key="1">
    <source>
        <dbReference type="SAM" id="MobiDB-lite"/>
    </source>
</evidence>
<organism evidence="2">
    <name type="scientific">marine metagenome</name>
    <dbReference type="NCBI Taxonomy" id="408172"/>
    <lineage>
        <taxon>unclassified sequences</taxon>
        <taxon>metagenomes</taxon>
        <taxon>ecological metagenomes</taxon>
    </lineage>
</organism>
<accession>A0A383D556</accession>
<reference evidence="2" key="1">
    <citation type="submission" date="2018-05" db="EMBL/GenBank/DDBJ databases">
        <authorList>
            <person name="Lanie J.A."/>
            <person name="Ng W.-L."/>
            <person name="Kazmierczak K.M."/>
            <person name="Andrzejewski T.M."/>
            <person name="Davidsen T.M."/>
            <person name="Wayne K.J."/>
            <person name="Tettelin H."/>
            <person name="Glass J.I."/>
            <person name="Rusch D."/>
            <person name="Podicherti R."/>
            <person name="Tsui H.-C.T."/>
            <person name="Winkler M.E."/>
        </authorList>
    </citation>
    <scope>NUCLEOTIDE SEQUENCE</scope>
</reference>
<sequence>MDTIMESMSAVDARADDRRHRMRPEPAPGQAMTDTQPGDCKGYFTYPNGAYQTCSHPPEDEGYCSYHVATIYDLMGWDYEGWSP</sequence>
<protein>
    <submittedName>
        <fullName evidence="2">Uncharacterized protein</fullName>
    </submittedName>
</protein>
<name>A0A383D556_9ZZZZ</name>
<evidence type="ECO:0000313" key="2">
    <source>
        <dbReference type="EMBL" id="SVE39383.1"/>
    </source>
</evidence>
<dbReference type="EMBL" id="UINC01214242">
    <property type="protein sequence ID" value="SVE39383.1"/>
    <property type="molecule type" value="Genomic_DNA"/>
</dbReference>